<proteinExistence type="predicted"/>
<name>A0A7D6ZX76_9CLOT</name>
<dbReference type="Gene3D" id="2.30.320.10">
    <property type="entry name" value="YwqG-like"/>
    <property type="match status" value="1"/>
</dbReference>
<sequence>MCDRIPCINEECQSTILQSTADRTGGYCMPCHQAIKRKEQEEFIRKNRKDINLYEGVNDPVEILKTMHTPKKYNPLEKYIKYEKSMEEMYILLSEEDKQRMKAYVLTLIKDEEIEKAQDILLPLVCFSSANVNECLKALIEMGECYPEIVFKDASTYIRDILISQVEQETNCLNLNHALRALAWIGDKKVVDLFNKWRRKPPKWAGKLYVPPEQYSFEAGWELTEEGERRDLFYKDCYVIEKNKSSEQEPITFLEKLDDKCEWCGGDLTNLFNFDLTNSLFDFIKYNMKKLSIPTCHVCNCYGPIYIDIDNSGTAHWSELNSKPEYLGDVSDDESIILKNPLRISKVKRSCFHASSELLETTFSQVGGHPTWIQDAEYPKCPKCSNHMKFIGQIDWADIEEYGEGVYHAFVCEECNIAATNYQQS</sequence>
<evidence type="ECO:0000313" key="1">
    <source>
        <dbReference type="EMBL" id="QLY77855.1"/>
    </source>
</evidence>
<protein>
    <submittedName>
        <fullName evidence="1">DUF1963 domain-containing protein</fullName>
    </submittedName>
</protein>
<dbReference type="AlphaFoldDB" id="A0A7D6ZX76"/>
<dbReference type="InterPro" id="IPR035948">
    <property type="entry name" value="YwqG-like_sf"/>
</dbReference>
<organism evidence="1 2">
    <name type="scientific">Clostridium intestinale</name>
    <dbReference type="NCBI Taxonomy" id="36845"/>
    <lineage>
        <taxon>Bacteria</taxon>
        <taxon>Bacillati</taxon>
        <taxon>Bacillota</taxon>
        <taxon>Clostridia</taxon>
        <taxon>Eubacteriales</taxon>
        <taxon>Clostridiaceae</taxon>
        <taxon>Clostridium</taxon>
    </lineage>
</organism>
<gene>
    <name evidence="1" type="ORF">HZF06_12120</name>
</gene>
<dbReference type="SUPFAM" id="SSF103032">
    <property type="entry name" value="Hypothetical protein YwqG"/>
    <property type="match status" value="1"/>
</dbReference>
<dbReference type="KEGG" id="cint:HZF06_12120"/>
<accession>A0A7D6ZX76</accession>
<dbReference type="EMBL" id="CP059378">
    <property type="protein sequence ID" value="QLY77855.1"/>
    <property type="molecule type" value="Genomic_DNA"/>
</dbReference>
<evidence type="ECO:0000313" key="2">
    <source>
        <dbReference type="Proteomes" id="UP000512286"/>
    </source>
</evidence>
<dbReference type="RefSeq" id="WP_181600349.1">
    <property type="nucleotide sequence ID" value="NZ_CP059378.1"/>
</dbReference>
<reference evidence="1 2" key="1">
    <citation type="submission" date="2020-07" db="EMBL/GenBank/DDBJ databases">
        <title>Electron transfer.</title>
        <authorList>
            <person name="Huang L."/>
            <person name="Liu X."/>
            <person name="Zhou S."/>
        </authorList>
    </citation>
    <scope>NUCLEOTIDE SEQUENCE [LARGE SCALE GENOMIC DNA]</scope>
    <source>
        <strain evidence="1 2">Lx1</strain>
    </source>
</reference>
<dbReference type="Proteomes" id="UP000512286">
    <property type="component" value="Chromosome"/>
</dbReference>